<organism evidence="2 3">
    <name type="scientific">Anaerohalosphaera lusitana</name>
    <dbReference type="NCBI Taxonomy" id="1936003"/>
    <lineage>
        <taxon>Bacteria</taxon>
        <taxon>Pseudomonadati</taxon>
        <taxon>Planctomycetota</taxon>
        <taxon>Phycisphaerae</taxon>
        <taxon>Sedimentisphaerales</taxon>
        <taxon>Anaerohalosphaeraceae</taxon>
        <taxon>Anaerohalosphaera</taxon>
    </lineage>
</organism>
<evidence type="ECO:0000313" key="2">
    <source>
        <dbReference type="EMBL" id="AQT69947.1"/>
    </source>
</evidence>
<dbReference type="PANTHER" id="PTHR22683">
    <property type="entry name" value="SPORULATION PROTEIN RELATED"/>
    <property type="match status" value="1"/>
</dbReference>
<gene>
    <name evidence="2" type="primary">spoIIIE_2</name>
    <name evidence="2" type="ORF">STSP2_03147</name>
</gene>
<proteinExistence type="predicted"/>
<dbReference type="STRING" id="1936003.STSP2_03147"/>
<dbReference type="Proteomes" id="UP000189674">
    <property type="component" value="Chromosome"/>
</dbReference>
<dbReference type="SMART" id="SM00843">
    <property type="entry name" value="Ftsk_gamma"/>
    <property type="match status" value="1"/>
</dbReference>
<accession>A0A1U9NQ90</accession>
<keyword evidence="3" id="KW-1185">Reference proteome</keyword>
<dbReference type="InterPro" id="IPR050206">
    <property type="entry name" value="FtsK/SpoIIIE/SftA"/>
</dbReference>
<evidence type="ECO:0000259" key="1">
    <source>
        <dbReference type="SMART" id="SM00843"/>
    </source>
</evidence>
<dbReference type="AlphaFoldDB" id="A0A1U9NQ90"/>
<dbReference type="Gene3D" id="1.10.10.10">
    <property type="entry name" value="Winged helix-like DNA-binding domain superfamily/Winged helix DNA-binding domain"/>
    <property type="match status" value="1"/>
</dbReference>
<dbReference type="InterPro" id="IPR036390">
    <property type="entry name" value="WH_DNA-bd_sf"/>
</dbReference>
<protein>
    <submittedName>
        <fullName evidence="2">Stage III sporulation protein E</fullName>
    </submittedName>
</protein>
<dbReference type="PANTHER" id="PTHR22683:SF41">
    <property type="entry name" value="DNA TRANSLOCASE FTSK"/>
    <property type="match status" value="1"/>
</dbReference>
<dbReference type="OrthoDB" id="1078772at2"/>
<dbReference type="RefSeq" id="WP_146663582.1">
    <property type="nucleotide sequence ID" value="NZ_CP019791.1"/>
</dbReference>
<reference evidence="3" key="1">
    <citation type="submission" date="2017-02" db="EMBL/GenBank/DDBJ databases">
        <title>Comparative genomics and description of representatives of a novel lineage of planctomycetes thriving in anoxic sediments.</title>
        <authorList>
            <person name="Spring S."/>
            <person name="Bunk B."/>
            <person name="Sproer C."/>
        </authorList>
    </citation>
    <scope>NUCLEOTIDE SEQUENCE [LARGE SCALE GENOMIC DNA]</scope>
    <source>
        <strain evidence="3">ST-NAGAB-D1</strain>
    </source>
</reference>
<evidence type="ECO:0000313" key="3">
    <source>
        <dbReference type="Proteomes" id="UP000189674"/>
    </source>
</evidence>
<dbReference type="EMBL" id="CP019791">
    <property type="protein sequence ID" value="AQT69947.1"/>
    <property type="molecule type" value="Genomic_DNA"/>
</dbReference>
<dbReference type="Pfam" id="PF09397">
    <property type="entry name" value="FtsK_gamma"/>
    <property type="match status" value="1"/>
</dbReference>
<name>A0A1U9NQ90_9BACT</name>
<dbReference type="InterPro" id="IPR036388">
    <property type="entry name" value="WH-like_DNA-bd_sf"/>
</dbReference>
<dbReference type="KEGG" id="alus:STSP2_03147"/>
<feature type="domain" description="FtsK gamma" evidence="1">
    <location>
        <begin position="3"/>
        <end position="68"/>
    </location>
</feature>
<sequence length="68" mass="7530">MNESEKDKLFDEAVRVVREADRGSVSLLQRRLGIGYARAARLINSLEEAGVIGAYRVGKAREVLKGKI</sequence>
<dbReference type="InterPro" id="IPR018541">
    <property type="entry name" value="Ftsk_gamma"/>
</dbReference>
<dbReference type="SUPFAM" id="SSF46785">
    <property type="entry name" value="Winged helix' DNA-binding domain"/>
    <property type="match status" value="1"/>
</dbReference>